<sequence>MMLPGTQLDIPLLSLAVFLPIAMTPFVYLVGRVVSWRAAYLFSSVVLFIPLAVFLSLTPMVLNGVGFHEEYEWVPFLGLSVGLVLDSLSYPFILLITLVGFLATVYSGKYMEKEHGLTSYFTLLTLFVGGMIGVVLVSNLFLFYIFWELMLIPSYALIAYWGTGNPRLIGFKYFIFTHAGALSLLIGIAWLAAVFGDLNIFSLSEKAMLASETLRPILTSIAVLIFIGAAVKMAVFPFHTWLPDAHAEAPTPISVLLSGVMIKTGVYAVARLVLGIMPFTMMDLRLPIAILALVSMVWGGVMALVQTDVKRLLAYSSISQIGYIVFGLAAANLAGVQGALFHVLNHGFAKSLLFMAAGVLIHEVHERDIRKLGGLGSKMPLTTVAMLVGGLSIAGTPPLGGFMSEWMIFAGGVEAGWIIFVAVAVFATAITAGYYLRMVRAVFFGEGRVEGRDPGVMMAAPMSPLLALVIVLGFLASPILTVIGESAAALVLNVLA</sequence>
<dbReference type="InterPro" id="IPR001750">
    <property type="entry name" value="ND/Mrp_TM"/>
</dbReference>
<comment type="similarity">
    <text evidence="2">Belongs to the complex I subunit 4 family.</text>
</comment>
<accession>A0A7C4HXS3</accession>
<feature type="domain" description="NADH:quinone oxidoreductase/Mrp antiporter transmembrane" evidence="8">
    <location>
        <begin position="138"/>
        <end position="431"/>
    </location>
</feature>
<gene>
    <name evidence="12" type="ORF">ENM30_02710</name>
    <name evidence="11" type="ORF">ENT82_02185</name>
    <name evidence="10" type="ORF">ENU43_07585</name>
</gene>
<feature type="transmembrane region" description="Helical" evidence="7">
    <location>
        <begin position="12"/>
        <end position="31"/>
    </location>
</feature>
<evidence type="ECO:0000256" key="7">
    <source>
        <dbReference type="SAM" id="Phobius"/>
    </source>
</evidence>
<dbReference type="InterPro" id="IPR001516">
    <property type="entry name" value="Proton_antipo_N"/>
</dbReference>
<feature type="transmembrane region" description="Helical" evidence="7">
    <location>
        <begin position="286"/>
        <end position="305"/>
    </location>
</feature>
<dbReference type="EMBL" id="DTAD01000023">
    <property type="protein sequence ID" value="HGN89923.1"/>
    <property type="molecule type" value="Genomic_DNA"/>
</dbReference>
<dbReference type="EMBL" id="DTCM01000089">
    <property type="protein sequence ID" value="HGL41504.1"/>
    <property type="molecule type" value="Genomic_DNA"/>
</dbReference>
<feature type="transmembrane region" description="Helical" evidence="7">
    <location>
        <begin position="253"/>
        <end position="274"/>
    </location>
</feature>
<dbReference type="InterPro" id="IPR050586">
    <property type="entry name" value="CPA3_Na-H_Antiporter_D"/>
</dbReference>
<reference evidence="11" key="1">
    <citation type="journal article" date="2020" name="mSystems">
        <title>Genome- and Community-Level Interaction Insights into Carbon Utilization and Element Cycling Functions of Hydrothermarchaeota in Hydrothermal Sediment.</title>
        <authorList>
            <person name="Zhou Z."/>
            <person name="Liu Y."/>
            <person name="Xu W."/>
            <person name="Pan J."/>
            <person name="Luo Z.H."/>
            <person name="Li M."/>
        </authorList>
    </citation>
    <scope>NUCLEOTIDE SEQUENCE [LARGE SCALE GENOMIC DNA]</scope>
    <source>
        <strain evidence="12">SpSt-1073</strain>
        <strain evidence="11">SpSt-613</strain>
        <strain evidence="10">SpSt-669</strain>
    </source>
</reference>
<feature type="transmembrane region" description="Helical" evidence="7">
    <location>
        <begin position="381"/>
        <end position="403"/>
    </location>
</feature>
<dbReference type="GO" id="GO:0008137">
    <property type="term" value="F:NADH dehydrogenase (ubiquinone) activity"/>
    <property type="evidence" value="ECO:0007669"/>
    <property type="project" value="InterPro"/>
</dbReference>
<comment type="caution">
    <text evidence="11">The sequence shown here is derived from an EMBL/GenBank/DDBJ whole genome shotgun (WGS) entry which is preliminary data.</text>
</comment>
<feature type="transmembrane region" description="Helical" evidence="7">
    <location>
        <begin position="173"/>
        <end position="196"/>
    </location>
</feature>
<name>A0A7C4HXS3_CALS0</name>
<organism evidence="11">
    <name type="scientific">Caldiarchaeum subterraneum</name>
    <dbReference type="NCBI Taxonomy" id="311458"/>
    <lineage>
        <taxon>Archaea</taxon>
        <taxon>Nitrososphaerota</taxon>
        <taxon>Candidatus Caldarchaeales</taxon>
        <taxon>Candidatus Caldarchaeaceae</taxon>
        <taxon>Candidatus Caldarchaeum</taxon>
    </lineage>
</organism>
<dbReference type="GO" id="GO:0042773">
    <property type="term" value="P:ATP synthesis coupled electron transport"/>
    <property type="evidence" value="ECO:0007669"/>
    <property type="project" value="InterPro"/>
</dbReference>
<evidence type="ECO:0000259" key="9">
    <source>
        <dbReference type="Pfam" id="PF00662"/>
    </source>
</evidence>
<dbReference type="AlphaFoldDB" id="A0A7C4HXS3"/>
<comment type="subcellular location">
    <subcellularLocation>
        <location evidence="1">Cell membrane</location>
        <topology evidence="1">Multi-pass membrane protein</topology>
    </subcellularLocation>
</comment>
<feature type="transmembrane region" description="Helical" evidence="7">
    <location>
        <begin position="38"/>
        <end position="57"/>
    </location>
</feature>
<feature type="transmembrane region" description="Helical" evidence="7">
    <location>
        <begin position="456"/>
        <end position="476"/>
    </location>
</feature>
<dbReference type="PANTHER" id="PTHR42703:SF1">
    <property type="entry name" value="NA(+)_H(+) ANTIPORTER SUBUNIT D1"/>
    <property type="match status" value="1"/>
</dbReference>
<dbReference type="PANTHER" id="PTHR42703">
    <property type="entry name" value="NADH DEHYDROGENASE"/>
    <property type="match status" value="1"/>
</dbReference>
<evidence type="ECO:0000256" key="5">
    <source>
        <dbReference type="ARBA" id="ARBA00022989"/>
    </source>
</evidence>
<evidence type="ECO:0000313" key="11">
    <source>
        <dbReference type="EMBL" id="HGN89923.1"/>
    </source>
</evidence>
<protein>
    <submittedName>
        <fullName evidence="11">NADH-quinone oxidoreductase subunit L</fullName>
    </submittedName>
</protein>
<dbReference type="PRINTS" id="PR01437">
    <property type="entry name" value="NUOXDRDTASE4"/>
</dbReference>
<evidence type="ECO:0000256" key="4">
    <source>
        <dbReference type="ARBA" id="ARBA00022692"/>
    </source>
</evidence>
<feature type="transmembrane region" description="Helical" evidence="7">
    <location>
        <begin position="77"/>
        <end position="105"/>
    </location>
</feature>
<feature type="transmembrane region" description="Helical" evidence="7">
    <location>
        <begin position="312"/>
        <end position="333"/>
    </location>
</feature>
<evidence type="ECO:0000313" key="10">
    <source>
        <dbReference type="EMBL" id="HGL41504.1"/>
    </source>
</evidence>
<dbReference type="GO" id="GO:0005886">
    <property type="term" value="C:plasma membrane"/>
    <property type="evidence" value="ECO:0007669"/>
    <property type="project" value="UniProtKB-SubCell"/>
</dbReference>
<dbReference type="NCBIfam" id="TIGR01972">
    <property type="entry name" value="NDH_I_M"/>
    <property type="match status" value="1"/>
</dbReference>
<feature type="transmembrane region" description="Helical" evidence="7">
    <location>
        <begin position="216"/>
        <end position="241"/>
    </location>
</feature>
<dbReference type="InterPro" id="IPR003918">
    <property type="entry name" value="NADH_UbQ_OxRdtase"/>
</dbReference>
<feature type="domain" description="NADH-Ubiquinone oxidoreductase (complex I) chain 5 N-terminal" evidence="9">
    <location>
        <begin position="78"/>
        <end position="121"/>
    </location>
</feature>
<feature type="transmembrane region" description="Helical" evidence="7">
    <location>
        <begin position="117"/>
        <end position="135"/>
    </location>
</feature>
<evidence type="ECO:0000256" key="2">
    <source>
        <dbReference type="ARBA" id="ARBA00009025"/>
    </source>
</evidence>
<feature type="transmembrane region" description="Helical" evidence="7">
    <location>
        <begin position="339"/>
        <end position="361"/>
    </location>
</feature>
<dbReference type="InterPro" id="IPR010227">
    <property type="entry name" value="NADH_Q_OxRdtase_chainM/4"/>
</dbReference>
<evidence type="ECO:0000259" key="8">
    <source>
        <dbReference type="Pfam" id="PF00361"/>
    </source>
</evidence>
<keyword evidence="5 7" id="KW-1133">Transmembrane helix</keyword>
<dbReference type="EMBL" id="DRXG01000056">
    <property type="protein sequence ID" value="HHN52205.1"/>
    <property type="molecule type" value="Genomic_DNA"/>
</dbReference>
<evidence type="ECO:0000256" key="6">
    <source>
        <dbReference type="ARBA" id="ARBA00023136"/>
    </source>
</evidence>
<proteinExistence type="inferred from homology"/>
<evidence type="ECO:0000256" key="3">
    <source>
        <dbReference type="ARBA" id="ARBA00022475"/>
    </source>
</evidence>
<keyword evidence="6 7" id="KW-0472">Membrane</keyword>
<feature type="transmembrane region" description="Helical" evidence="7">
    <location>
        <begin position="141"/>
        <end position="161"/>
    </location>
</feature>
<evidence type="ECO:0000256" key="1">
    <source>
        <dbReference type="ARBA" id="ARBA00004651"/>
    </source>
</evidence>
<dbReference type="Pfam" id="PF00361">
    <property type="entry name" value="Proton_antipo_M"/>
    <property type="match status" value="1"/>
</dbReference>
<keyword evidence="4 7" id="KW-0812">Transmembrane</keyword>
<feature type="transmembrane region" description="Helical" evidence="7">
    <location>
        <begin position="415"/>
        <end position="436"/>
    </location>
</feature>
<dbReference type="Pfam" id="PF00662">
    <property type="entry name" value="Proton_antipo_N"/>
    <property type="match status" value="1"/>
</dbReference>
<evidence type="ECO:0000313" key="12">
    <source>
        <dbReference type="EMBL" id="HHN52205.1"/>
    </source>
</evidence>
<keyword evidence="3" id="KW-1003">Cell membrane</keyword>